<accession>A0A2I0IYW8</accession>
<dbReference type="Pfam" id="PF03080">
    <property type="entry name" value="Neprosin"/>
    <property type="match status" value="1"/>
</dbReference>
<dbReference type="STRING" id="22663.A0A2I0IYW8"/>
<gene>
    <name evidence="1" type="ORF">CRG98_030410</name>
</gene>
<protein>
    <submittedName>
        <fullName evidence="1">Uncharacterized protein</fullName>
    </submittedName>
</protein>
<dbReference type="InterPro" id="IPR053168">
    <property type="entry name" value="Glutamic_endopeptidase"/>
</dbReference>
<dbReference type="InterPro" id="IPR025521">
    <property type="entry name" value="Neprosin_propep"/>
</dbReference>
<dbReference type="Proteomes" id="UP000233551">
    <property type="component" value="Unassembled WGS sequence"/>
</dbReference>
<dbReference type="Pfam" id="PF14365">
    <property type="entry name" value="Neprosin_AP"/>
    <property type="match status" value="1"/>
</dbReference>
<dbReference type="Gene3D" id="3.90.1320.10">
    <property type="entry name" value="Outer-capsid protein sigma 3, large lobe"/>
    <property type="match status" value="1"/>
</dbReference>
<organism evidence="1 2">
    <name type="scientific">Punica granatum</name>
    <name type="common">Pomegranate</name>
    <dbReference type="NCBI Taxonomy" id="22663"/>
    <lineage>
        <taxon>Eukaryota</taxon>
        <taxon>Viridiplantae</taxon>
        <taxon>Streptophyta</taxon>
        <taxon>Embryophyta</taxon>
        <taxon>Tracheophyta</taxon>
        <taxon>Spermatophyta</taxon>
        <taxon>Magnoliopsida</taxon>
        <taxon>eudicotyledons</taxon>
        <taxon>Gunneridae</taxon>
        <taxon>Pentapetalae</taxon>
        <taxon>rosids</taxon>
        <taxon>malvids</taxon>
        <taxon>Myrtales</taxon>
        <taxon>Lythraceae</taxon>
        <taxon>Punica</taxon>
    </lineage>
</organism>
<keyword evidence="2" id="KW-1185">Reference proteome</keyword>
<sequence>MENYKNRLLLLLSVIALSSPESTQPRSVSTDREGLVKTIESGVHGVLIDCIDIHKQPALRHPLLKNHTIQMAPNSLYPVGQEDEKPRRGTNISQSWSKNGECPHGTISVLRMTEPAHRQPPPRFPQIIKNENAYGSNEVIFESPKGHEYAQLAAINGNYQGAAAYVNVWEPIVFSNETSTAHIWLASPGNRNNVIMAGWMVNPQSQFGKKPTFFIYWTVDGNQKTGCYNLDCPGFVKLNPDILGFPAPQISTYNGQQFDFNLRIVKDPSTNDWWVFLDTQAVGYWPGSLVTGLNKGAFIATWGGHVDFSSSPPVSRHTTTEMGSGHFPGEGFTKAAYFRNVGYATGDQNNKVGQVGEYYKLITRPECYDVQEGSNPDWGTSFYYGGPGYSANCQYST</sequence>
<dbReference type="AlphaFoldDB" id="A0A2I0IYW8"/>
<reference evidence="1 2" key="1">
    <citation type="submission" date="2017-11" db="EMBL/GenBank/DDBJ databases">
        <title>De-novo sequencing of pomegranate (Punica granatum L.) genome.</title>
        <authorList>
            <person name="Akparov Z."/>
            <person name="Amiraslanov A."/>
            <person name="Hajiyeva S."/>
            <person name="Abbasov M."/>
            <person name="Kaur K."/>
            <person name="Hamwieh A."/>
            <person name="Solovyev V."/>
            <person name="Salamov A."/>
            <person name="Braich B."/>
            <person name="Kosarev P."/>
            <person name="Mahmoud A."/>
            <person name="Hajiyev E."/>
            <person name="Babayeva S."/>
            <person name="Izzatullayeva V."/>
            <person name="Mammadov A."/>
            <person name="Mammadov A."/>
            <person name="Sharifova S."/>
            <person name="Ojaghi J."/>
            <person name="Eynullazada K."/>
            <person name="Bayramov B."/>
            <person name="Abdulazimova A."/>
            <person name="Shahmuradov I."/>
        </authorList>
    </citation>
    <scope>NUCLEOTIDE SEQUENCE [LARGE SCALE GENOMIC DNA]</scope>
    <source>
        <strain evidence="2">cv. AG2017</strain>
        <tissue evidence="1">Leaf</tissue>
    </source>
</reference>
<comment type="caution">
    <text evidence="1">The sequence shown here is derived from an EMBL/GenBank/DDBJ whole genome shotgun (WGS) entry which is preliminary data.</text>
</comment>
<name>A0A2I0IYW8_PUNGR</name>
<dbReference type="InterPro" id="IPR004314">
    <property type="entry name" value="Neprosin"/>
</dbReference>
<dbReference type="OrthoDB" id="1858978at2759"/>
<dbReference type="EMBL" id="PGOL01002266">
    <property type="protein sequence ID" value="PKI49192.1"/>
    <property type="molecule type" value="Genomic_DNA"/>
</dbReference>
<dbReference type="PANTHER" id="PTHR31589:SF216">
    <property type="entry name" value="NEPROSIN ACTIVATION PEPTIDE DOMAIN-CONTAINING PROTEIN"/>
    <property type="match status" value="1"/>
</dbReference>
<dbReference type="PROSITE" id="PS52045">
    <property type="entry name" value="NEPROSIN_PEP_CD"/>
    <property type="match status" value="1"/>
</dbReference>
<evidence type="ECO:0000313" key="1">
    <source>
        <dbReference type="EMBL" id="PKI49192.1"/>
    </source>
</evidence>
<dbReference type="PANTHER" id="PTHR31589">
    <property type="entry name" value="PROTEIN, PUTATIVE (DUF239)-RELATED-RELATED"/>
    <property type="match status" value="1"/>
</dbReference>
<dbReference type="GeneID" id="116205557"/>
<evidence type="ECO:0000313" key="2">
    <source>
        <dbReference type="Proteomes" id="UP000233551"/>
    </source>
</evidence>
<proteinExistence type="predicted"/>